<comment type="caution">
    <text evidence="5">The sequence shown here is derived from an EMBL/GenBank/DDBJ whole genome shotgun (WGS) entry which is preliminary data.</text>
</comment>
<evidence type="ECO:0000313" key="5">
    <source>
        <dbReference type="EMBL" id="EEW25823.1"/>
    </source>
</evidence>
<organism evidence="5 6">
    <name type="scientific">Rhodobacter ferrooxidans</name>
    <dbReference type="NCBI Taxonomy" id="371731"/>
    <lineage>
        <taxon>Bacteria</taxon>
        <taxon>Pseudomonadati</taxon>
        <taxon>Pseudomonadota</taxon>
        <taxon>Alphaproteobacteria</taxon>
        <taxon>Rhodobacterales</taxon>
        <taxon>Rhodobacter group</taxon>
        <taxon>Rhodobacter</taxon>
    </lineage>
</organism>
<evidence type="ECO:0000256" key="1">
    <source>
        <dbReference type="ARBA" id="ARBA00022729"/>
    </source>
</evidence>
<keyword evidence="6" id="KW-1185">Reference proteome</keyword>
<keyword evidence="3" id="KW-0812">Transmembrane</keyword>
<feature type="transmembrane region" description="Helical" evidence="3">
    <location>
        <begin position="23"/>
        <end position="43"/>
    </location>
</feature>
<evidence type="ECO:0000256" key="2">
    <source>
        <dbReference type="ARBA" id="ARBA00023136"/>
    </source>
</evidence>
<dbReference type="Pfam" id="PF04355">
    <property type="entry name" value="BamE"/>
    <property type="match status" value="1"/>
</dbReference>
<name>C8RZM6_9RHOB</name>
<dbReference type="OrthoDB" id="7203955at2"/>
<evidence type="ECO:0000259" key="4">
    <source>
        <dbReference type="Pfam" id="PF04355"/>
    </source>
</evidence>
<reference evidence="5 6" key="1">
    <citation type="submission" date="2009-08" db="EMBL/GenBank/DDBJ databases">
        <title>The draft genome of Rhodobacter sp. SW2.</title>
        <authorList>
            <consortium name="US DOE Joint Genome Institute (JGI-PGF)"/>
            <person name="Lucas S."/>
            <person name="Copeland A."/>
            <person name="Lapidus A."/>
            <person name="Glavina del Rio T."/>
            <person name="Tice H."/>
            <person name="Bruce D."/>
            <person name="Goodwin L."/>
            <person name="Pitluck S."/>
            <person name="Larimer F."/>
            <person name="Land M.L."/>
            <person name="Hauser L."/>
            <person name="Emerson D."/>
        </authorList>
    </citation>
    <scope>NUCLEOTIDE SEQUENCE [LARGE SCALE GENOMIC DNA]</scope>
    <source>
        <strain evidence="5 6">SW2</strain>
    </source>
</reference>
<dbReference type="STRING" id="371731.Rsw2DRAFT_1254"/>
<dbReference type="eggNOG" id="COG2913">
    <property type="taxonomic scope" value="Bacteria"/>
</dbReference>
<dbReference type="AlphaFoldDB" id="C8RZM6"/>
<dbReference type="Gene3D" id="3.30.1450.10">
    <property type="match status" value="1"/>
</dbReference>
<keyword evidence="1" id="KW-0732">Signal</keyword>
<proteinExistence type="predicted"/>
<dbReference type="InterPro" id="IPR037873">
    <property type="entry name" value="BamE-like"/>
</dbReference>
<evidence type="ECO:0000256" key="3">
    <source>
        <dbReference type="SAM" id="Phobius"/>
    </source>
</evidence>
<keyword evidence="3" id="KW-1133">Transmembrane helix</keyword>
<protein>
    <recommendedName>
        <fullName evidence="4">Outer membrane protein assembly factor BamE domain-containing protein</fullName>
    </recommendedName>
</protein>
<gene>
    <name evidence="5" type="ORF">Rsw2DRAFT_1254</name>
</gene>
<accession>C8RZM6</accession>
<feature type="domain" description="Outer membrane protein assembly factor BamE" evidence="4">
    <location>
        <begin position="47"/>
        <end position="122"/>
    </location>
</feature>
<dbReference type="EMBL" id="ACYY01000006">
    <property type="protein sequence ID" value="EEW25823.1"/>
    <property type="molecule type" value="Genomic_DNA"/>
</dbReference>
<keyword evidence="2 3" id="KW-0472">Membrane</keyword>
<evidence type="ECO:0000313" key="6">
    <source>
        <dbReference type="Proteomes" id="UP000010121"/>
    </source>
</evidence>
<dbReference type="RefSeq" id="WP_008029158.1">
    <property type="nucleotide sequence ID" value="NZ_ACYY01000006.1"/>
</dbReference>
<dbReference type="InterPro" id="IPR007450">
    <property type="entry name" value="BamE_dom"/>
</dbReference>
<sequence length="167" mass="18357">MGLAKAIGRLGGTQDRYRPLRRFALWLGAMLCVVAVTACTPIYRNHGYVPTDLELEQVKVGTDTRETVAAVIGRPSAAGLLNDLGWYYVQSRWKSYGPRPAEEVERQVVAITFTEAGVVENVERFGLEKGRVVPLSRRVTKTGIKGISLIEQLLGSLGRVSPGQFIK</sequence>
<dbReference type="GO" id="GO:0019867">
    <property type="term" value="C:outer membrane"/>
    <property type="evidence" value="ECO:0007669"/>
    <property type="project" value="InterPro"/>
</dbReference>
<dbReference type="Proteomes" id="UP000010121">
    <property type="component" value="Unassembled WGS sequence"/>
</dbReference>